<keyword evidence="1" id="KW-1133">Transmembrane helix</keyword>
<reference evidence="2" key="1">
    <citation type="submission" date="2023-01" db="EMBL/GenBank/DDBJ databases">
        <title>Human gut microbiome strain richness.</title>
        <authorList>
            <person name="Chen-Liaw A."/>
        </authorList>
    </citation>
    <scope>NUCLEOTIDE SEQUENCE</scope>
    <source>
        <strain evidence="2">RTP21484st1_H11_RTP21484_190118</strain>
    </source>
</reference>
<gene>
    <name evidence="2" type="ORF">PNW85_12560</name>
</gene>
<keyword evidence="1" id="KW-0472">Membrane</keyword>
<keyword evidence="1" id="KW-0812">Transmembrane</keyword>
<dbReference type="RefSeq" id="WP_272107978.1">
    <property type="nucleotide sequence ID" value="NZ_JAQMLA010000039.1"/>
</dbReference>
<accession>A0AAW6DGL6</accession>
<evidence type="ECO:0000313" key="2">
    <source>
        <dbReference type="EMBL" id="MDB8687493.1"/>
    </source>
</evidence>
<dbReference type="Proteomes" id="UP001212160">
    <property type="component" value="Unassembled WGS sequence"/>
</dbReference>
<sequence>MSDDINNGTARKREEWIDMLSGFGMLLVIIGHSRCPDILAKFIYGFHMPLLFMLLWNRFKKKTAECCKI</sequence>
<dbReference type="AlphaFoldDB" id="A0AAW6DGL6"/>
<evidence type="ECO:0000313" key="3">
    <source>
        <dbReference type="Proteomes" id="UP001212160"/>
    </source>
</evidence>
<proteinExistence type="predicted"/>
<dbReference type="EMBL" id="JAQMLA010000039">
    <property type="protein sequence ID" value="MDB8687493.1"/>
    <property type="molecule type" value="Genomic_DNA"/>
</dbReference>
<name>A0AAW6DGL6_MEDGN</name>
<protein>
    <recommendedName>
        <fullName evidence="4">Acyltransferase 3 domain-containing protein</fullName>
    </recommendedName>
</protein>
<feature type="transmembrane region" description="Helical" evidence="1">
    <location>
        <begin position="38"/>
        <end position="56"/>
    </location>
</feature>
<evidence type="ECO:0008006" key="4">
    <source>
        <dbReference type="Google" id="ProtNLM"/>
    </source>
</evidence>
<evidence type="ECO:0000256" key="1">
    <source>
        <dbReference type="SAM" id="Phobius"/>
    </source>
</evidence>
<organism evidence="2 3">
    <name type="scientific">Mediterraneibacter gnavus</name>
    <name type="common">Ruminococcus gnavus</name>
    <dbReference type="NCBI Taxonomy" id="33038"/>
    <lineage>
        <taxon>Bacteria</taxon>
        <taxon>Bacillati</taxon>
        <taxon>Bacillota</taxon>
        <taxon>Clostridia</taxon>
        <taxon>Lachnospirales</taxon>
        <taxon>Lachnospiraceae</taxon>
        <taxon>Mediterraneibacter</taxon>
    </lineage>
</organism>
<comment type="caution">
    <text evidence="2">The sequence shown here is derived from an EMBL/GenBank/DDBJ whole genome shotgun (WGS) entry which is preliminary data.</text>
</comment>